<dbReference type="Pfam" id="PF13442">
    <property type="entry name" value="Cytochrome_CBB3"/>
    <property type="match status" value="1"/>
</dbReference>
<keyword evidence="7" id="KW-1133">Transmembrane helix</keyword>
<dbReference type="Proteomes" id="UP000028945">
    <property type="component" value="Chromosome"/>
</dbReference>
<evidence type="ECO:0000256" key="3">
    <source>
        <dbReference type="ARBA" id="ARBA00022723"/>
    </source>
</evidence>
<dbReference type="GO" id="GO:0020037">
    <property type="term" value="F:heme binding"/>
    <property type="evidence" value="ECO:0007669"/>
    <property type="project" value="InterPro"/>
</dbReference>
<organism evidence="9 10">
    <name type="scientific">Basilea psittacipulmonis DSM 24701</name>
    <dbReference type="NCBI Taxonomy" id="1072685"/>
    <lineage>
        <taxon>Bacteria</taxon>
        <taxon>Pseudomonadati</taxon>
        <taxon>Pseudomonadota</taxon>
        <taxon>Betaproteobacteria</taxon>
        <taxon>Burkholderiales</taxon>
        <taxon>Alcaligenaceae</taxon>
        <taxon>Basilea</taxon>
    </lineage>
</organism>
<keyword evidence="5 6" id="KW-0408">Iron</keyword>
<dbReference type="InterPro" id="IPR002323">
    <property type="entry name" value="Cyt_CIE"/>
</dbReference>
<dbReference type="PANTHER" id="PTHR40942">
    <property type="match status" value="1"/>
</dbReference>
<keyword evidence="2 6" id="KW-0349">Heme</keyword>
<protein>
    <recommendedName>
        <fullName evidence="8">Cytochrome c domain-containing protein</fullName>
    </recommendedName>
</protein>
<name>A0A077DBG9_9BURK</name>
<evidence type="ECO:0000256" key="6">
    <source>
        <dbReference type="PROSITE-ProRule" id="PRU00433"/>
    </source>
</evidence>
<dbReference type="Gene3D" id="1.10.760.10">
    <property type="entry name" value="Cytochrome c-like domain"/>
    <property type="match status" value="1"/>
</dbReference>
<evidence type="ECO:0000256" key="5">
    <source>
        <dbReference type="ARBA" id="ARBA00023004"/>
    </source>
</evidence>
<dbReference type="GO" id="GO:0005506">
    <property type="term" value="F:iron ion binding"/>
    <property type="evidence" value="ECO:0007669"/>
    <property type="project" value="InterPro"/>
</dbReference>
<proteinExistence type="predicted"/>
<keyword evidence="4" id="KW-0249">Electron transport</keyword>
<dbReference type="GO" id="GO:0009055">
    <property type="term" value="F:electron transfer activity"/>
    <property type="evidence" value="ECO:0007669"/>
    <property type="project" value="InterPro"/>
</dbReference>
<dbReference type="PROSITE" id="PS51007">
    <property type="entry name" value="CYTC"/>
    <property type="match status" value="1"/>
</dbReference>
<dbReference type="EMBL" id="CP009238">
    <property type="protein sequence ID" value="AIL32190.1"/>
    <property type="molecule type" value="Genomic_DNA"/>
</dbReference>
<evidence type="ECO:0000313" key="9">
    <source>
        <dbReference type="EMBL" id="AIL32190.1"/>
    </source>
</evidence>
<dbReference type="RefSeq" id="WP_038498408.1">
    <property type="nucleotide sequence ID" value="NZ_AFWK01000114.1"/>
</dbReference>
<gene>
    <name evidence="9" type="ORF">IX83_01660</name>
</gene>
<dbReference type="InterPro" id="IPR009056">
    <property type="entry name" value="Cyt_c-like_dom"/>
</dbReference>
<evidence type="ECO:0000256" key="7">
    <source>
        <dbReference type="SAM" id="Phobius"/>
    </source>
</evidence>
<dbReference type="InterPro" id="IPR036909">
    <property type="entry name" value="Cyt_c-like_dom_sf"/>
</dbReference>
<keyword evidence="10" id="KW-1185">Reference proteome</keyword>
<feature type="transmembrane region" description="Helical" evidence="7">
    <location>
        <begin position="17"/>
        <end position="40"/>
    </location>
</feature>
<keyword evidence="1" id="KW-0813">Transport</keyword>
<reference evidence="9 10" key="1">
    <citation type="journal article" date="2014" name="BMC Genomics">
        <title>A genomic perspective on a new bacterial genus and species from the Alcaligenaceae family, Basilea psittacipulmonis.</title>
        <authorList>
            <person name="Whiteson K.L."/>
            <person name="Hernandez D."/>
            <person name="Lazarevic V."/>
            <person name="Gaia N."/>
            <person name="Farinelli L."/>
            <person name="Francois P."/>
            <person name="Pilo P."/>
            <person name="Frey J."/>
            <person name="Schrenzel J."/>
        </authorList>
    </citation>
    <scope>NUCLEOTIDE SEQUENCE [LARGE SCALE GENOMIC DNA]</scope>
    <source>
        <strain evidence="9 10">DSM 24701</strain>
    </source>
</reference>
<evidence type="ECO:0000259" key="8">
    <source>
        <dbReference type="PROSITE" id="PS51007"/>
    </source>
</evidence>
<evidence type="ECO:0000256" key="4">
    <source>
        <dbReference type="ARBA" id="ARBA00022982"/>
    </source>
</evidence>
<keyword evidence="7" id="KW-0472">Membrane</keyword>
<dbReference type="KEGG" id="bpsi:IX83_01660"/>
<sequence length="165" mass="17355">MSIEQQPQHEEKTSTSFIIAVSILAVVTPALIIAILAFALNKEPVSEEFSDDAITLRIAPVASYNVLSPVAAAPVKTGPLSGEQVYNETCHTCHGAGLAGAPKVGDNAAWAPRIAEGAEQLFTHALKGFNAMPAKGGNPDLEDLEVERAVVYMINHSGGNLPEPK</sequence>
<accession>A0A077DBG9</accession>
<dbReference type="PRINTS" id="PR00607">
    <property type="entry name" value="CYTCHROMECIE"/>
</dbReference>
<evidence type="ECO:0000256" key="2">
    <source>
        <dbReference type="ARBA" id="ARBA00022617"/>
    </source>
</evidence>
<dbReference type="HOGENOM" id="CLU_082349_1_1_4"/>
<evidence type="ECO:0000256" key="1">
    <source>
        <dbReference type="ARBA" id="ARBA00022448"/>
    </source>
</evidence>
<feature type="domain" description="Cytochrome c" evidence="8">
    <location>
        <begin position="77"/>
        <end position="157"/>
    </location>
</feature>
<dbReference type="OrthoDB" id="9814708at2"/>
<dbReference type="SUPFAM" id="SSF46626">
    <property type="entry name" value="Cytochrome c"/>
    <property type="match status" value="1"/>
</dbReference>
<dbReference type="PANTHER" id="PTHR40942:SF4">
    <property type="entry name" value="CYTOCHROME C5"/>
    <property type="match status" value="1"/>
</dbReference>
<dbReference type="STRING" id="1072685.IX83_01660"/>
<dbReference type="eggNOG" id="COG3245">
    <property type="taxonomic scope" value="Bacteria"/>
</dbReference>
<keyword evidence="3 6" id="KW-0479">Metal-binding</keyword>
<keyword evidence="7" id="KW-0812">Transmembrane</keyword>
<dbReference type="AlphaFoldDB" id="A0A077DBG9"/>
<evidence type="ECO:0000313" key="10">
    <source>
        <dbReference type="Proteomes" id="UP000028945"/>
    </source>
</evidence>